<keyword evidence="3" id="KW-1185">Reference proteome</keyword>
<dbReference type="PANTHER" id="PTHR36509:SF2">
    <property type="entry name" value="BLL3101 PROTEIN"/>
    <property type="match status" value="1"/>
</dbReference>
<sequence>VAQEAMYPVIATDSAGAPLTGTNSYTVRFAPGQLPPVNSFWSITMYKMPQSLLVANPINRYLINSPMLPNLARDPDGGITIHVQNQSPGSDKEANWLPAPDGPFQMILRLYWPKEEALNGTWKAPQAVKS</sequence>
<gene>
    <name evidence="2" type="ORF">M2272_003684</name>
</gene>
<evidence type="ECO:0000313" key="3">
    <source>
        <dbReference type="Proteomes" id="UP001160130"/>
    </source>
</evidence>
<dbReference type="RefSeq" id="WP_280833658.1">
    <property type="nucleotide sequence ID" value="NZ_JARXVE010000006.1"/>
</dbReference>
<dbReference type="InterPro" id="IPR010621">
    <property type="entry name" value="DUF1214"/>
</dbReference>
<dbReference type="Proteomes" id="UP001160130">
    <property type="component" value="Unassembled WGS sequence"/>
</dbReference>
<dbReference type="Gene3D" id="2.60.120.600">
    <property type="entry name" value="Domain of unknown function DUF1214, C-terminal domain"/>
    <property type="match status" value="1"/>
</dbReference>
<accession>A0ABT6L248</accession>
<name>A0ABT6L248_9MYCO</name>
<evidence type="ECO:0000313" key="2">
    <source>
        <dbReference type="EMBL" id="MDH6197031.1"/>
    </source>
</evidence>
<dbReference type="InterPro" id="IPR037049">
    <property type="entry name" value="DUF1214_C_sf"/>
</dbReference>
<evidence type="ECO:0000259" key="1">
    <source>
        <dbReference type="Pfam" id="PF06742"/>
    </source>
</evidence>
<comment type="caution">
    <text evidence="2">The sequence shown here is derived from an EMBL/GenBank/DDBJ whole genome shotgun (WGS) entry which is preliminary data.</text>
</comment>
<dbReference type="PANTHER" id="PTHR36509">
    <property type="entry name" value="BLL3101 PROTEIN"/>
    <property type="match status" value="1"/>
</dbReference>
<protein>
    <recommendedName>
        <fullName evidence="1">DUF1214 domain-containing protein</fullName>
    </recommendedName>
</protein>
<dbReference type="SUPFAM" id="SSF160935">
    <property type="entry name" value="VPA0735-like"/>
    <property type="match status" value="1"/>
</dbReference>
<proteinExistence type="predicted"/>
<organism evidence="2 3">
    <name type="scientific">Mycolicibacterium frederiksbergense</name>
    <dbReference type="NCBI Taxonomy" id="117567"/>
    <lineage>
        <taxon>Bacteria</taxon>
        <taxon>Bacillati</taxon>
        <taxon>Actinomycetota</taxon>
        <taxon>Actinomycetes</taxon>
        <taxon>Mycobacteriales</taxon>
        <taxon>Mycobacteriaceae</taxon>
        <taxon>Mycolicibacterium</taxon>
    </lineage>
</organism>
<feature type="domain" description="DUF1214" evidence="1">
    <location>
        <begin position="4"/>
        <end position="115"/>
    </location>
</feature>
<reference evidence="2 3" key="1">
    <citation type="submission" date="2023-04" db="EMBL/GenBank/DDBJ databases">
        <title>Forest soil microbial communities from Buena Vista Peninsula, Colon Province, Panama.</title>
        <authorList>
            <person name="Bouskill N."/>
        </authorList>
    </citation>
    <scope>NUCLEOTIDE SEQUENCE [LARGE SCALE GENOMIC DNA]</scope>
    <source>
        <strain evidence="2 3">AC80</strain>
    </source>
</reference>
<feature type="non-terminal residue" evidence="2">
    <location>
        <position position="1"/>
    </location>
</feature>
<dbReference type="Pfam" id="PF06742">
    <property type="entry name" value="DUF1214"/>
    <property type="match status" value="1"/>
</dbReference>
<dbReference type="EMBL" id="JARXVE010000006">
    <property type="protein sequence ID" value="MDH6197031.1"/>
    <property type="molecule type" value="Genomic_DNA"/>
</dbReference>